<evidence type="ECO:0000313" key="7">
    <source>
        <dbReference type="Proteomes" id="UP000525389"/>
    </source>
</evidence>
<evidence type="ECO:0000256" key="2">
    <source>
        <dbReference type="ARBA" id="ARBA00023125"/>
    </source>
</evidence>
<feature type="domain" description="HTH araC/xylS-type" evidence="5">
    <location>
        <begin position="192"/>
        <end position="293"/>
    </location>
</feature>
<dbReference type="Gene3D" id="1.10.10.60">
    <property type="entry name" value="Homeodomain-like"/>
    <property type="match status" value="2"/>
</dbReference>
<dbReference type="PANTHER" id="PTHR46796">
    <property type="entry name" value="HTH-TYPE TRANSCRIPTIONAL ACTIVATOR RHAS-RELATED"/>
    <property type="match status" value="1"/>
</dbReference>
<gene>
    <name evidence="6" type="ORF">HNQ09_003784</name>
</gene>
<dbReference type="PROSITE" id="PS01124">
    <property type="entry name" value="HTH_ARAC_FAMILY_2"/>
    <property type="match status" value="1"/>
</dbReference>
<keyword evidence="1" id="KW-0805">Transcription regulation</keyword>
<comment type="caution">
    <text evidence="6">The sequence shown here is derived from an EMBL/GenBank/DDBJ whole genome shotgun (WGS) entry which is preliminary data.</text>
</comment>
<organism evidence="6 7">
    <name type="scientific">Deinococcus budaensis</name>
    <dbReference type="NCBI Taxonomy" id="1665626"/>
    <lineage>
        <taxon>Bacteria</taxon>
        <taxon>Thermotogati</taxon>
        <taxon>Deinococcota</taxon>
        <taxon>Deinococci</taxon>
        <taxon>Deinococcales</taxon>
        <taxon>Deinococcaceae</taxon>
        <taxon>Deinococcus</taxon>
    </lineage>
</organism>
<evidence type="ECO:0000256" key="4">
    <source>
        <dbReference type="ARBA" id="ARBA00023163"/>
    </source>
</evidence>
<keyword evidence="2 6" id="KW-0238">DNA-binding</keyword>
<reference evidence="6 7" key="1">
    <citation type="submission" date="2020-08" db="EMBL/GenBank/DDBJ databases">
        <title>Genomic Encyclopedia of Type Strains, Phase IV (KMG-IV): sequencing the most valuable type-strain genomes for metagenomic binning, comparative biology and taxonomic classification.</title>
        <authorList>
            <person name="Goeker M."/>
        </authorList>
    </citation>
    <scope>NUCLEOTIDE SEQUENCE [LARGE SCALE GENOMIC DNA]</scope>
    <source>
        <strain evidence="6 7">DSM 101791</strain>
    </source>
</reference>
<dbReference type="Proteomes" id="UP000525389">
    <property type="component" value="Unassembled WGS sequence"/>
</dbReference>
<dbReference type="Pfam" id="PF12833">
    <property type="entry name" value="HTH_18"/>
    <property type="match status" value="1"/>
</dbReference>
<evidence type="ECO:0000256" key="1">
    <source>
        <dbReference type="ARBA" id="ARBA00023015"/>
    </source>
</evidence>
<dbReference type="GO" id="GO:0043565">
    <property type="term" value="F:sequence-specific DNA binding"/>
    <property type="evidence" value="ECO:0007669"/>
    <property type="project" value="InterPro"/>
</dbReference>
<dbReference type="PANTHER" id="PTHR46796:SF2">
    <property type="entry name" value="TRANSCRIPTIONAL REGULATORY PROTEIN"/>
    <property type="match status" value="1"/>
</dbReference>
<evidence type="ECO:0000259" key="5">
    <source>
        <dbReference type="PROSITE" id="PS01124"/>
    </source>
</evidence>
<keyword evidence="7" id="KW-1185">Reference proteome</keyword>
<evidence type="ECO:0000313" key="6">
    <source>
        <dbReference type="EMBL" id="MBB5236310.1"/>
    </source>
</evidence>
<proteinExistence type="predicted"/>
<dbReference type="InterPro" id="IPR009057">
    <property type="entry name" value="Homeodomain-like_sf"/>
</dbReference>
<dbReference type="InterPro" id="IPR003313">
    <property type="entry name" value="AraC-bd"/>
</dbReference>
<dbReference type="SMART" id="SM00342">
    <property type="entry name" value="HTH_ARAC"/>
    <property type="match status" value="1"/>
</dbReference>
<dbReference type="InterPro" id="IPR018060">
    <property type="entry name" value="HTH_AraC"/>
</dbReference>
<dbReference type="SUPFAM" id="SSF46689">
    <property type="entry name" value="Homeodomain-like"/>
    <property type="match status" value="2"/>
</dbReference>
<dbReference type="PRINTS" id="PR00032">
    <property type="entry name" value="HTHARAC"/>
</dbReference>
<dbReference type="AlphaFoldDB" id="A0A7W8GIS7"/>
<dbReference type="InterPro" id="IPR018062">
    <property type="entry name" value="HTH_AraC-typ_CS"/>
</dbReference>
<dbReference type="InterPro" id="IPR037923">
    <property type="entry name" value="HTH-like"/>
</dbReference>
<evidence type="ECO:0000256" key="3">
    <source>
        <dbReference type="ARBA" id="ARBA00023159"/>
    </source>
</evidence>
<sequence length="313" mass="33698">MSTTPEGPRPPEGGLSGSVLLTPRPFLRVWRPGGSAQLELVWAQQGAYDAPAHFHEDLELSLSPLHPRTLEVGGRSFNVPPAAVSVVLPGELHRTRVQAGGAGVFYSVRIHASAVHEVWQALGPRGSRLPRFPVVLPDPALAQATLRLHRLAGHAPGLGALALETHLWALLALLFRSAGGRVEERLAPPPSPAAVAAAREQMERSPGLPFTLTSLADGAGLSASHFARVFRRATGFSPHAYLLDARVRRAKALLGGEELLAQLALGLGFSSQSHFAQVFRQRVGVSPLQFRQDSRILVDREWLRGASSRHDEP</sequence>
<dbReference type="InterPro" id="IPR020449">
    <property type="entry name" value="Tscrpt_reg_AraC-type_HTH"/>
</dbReference>
<dbReference type="PROSITE" id="PS00041">
    <property type="entry name" value="HTH_ARAC_FAMILY_1"/>
    <property type="match status" value="1"/>
</dbReference>
<dbReference type="InterPro" id="IPR050204">
    <property type="entry name" value="AraC_XylS_family_regulators"/>
</dbReference>
<dbReference type="GO" id="GO:0003700">
    <property type="term" value="F:DNA-binding transcription factor activity"/>
    <property type="evidence" value="ECO:0007669"/>
    <property type="project" value="InterPro"/>
</dbReference>
<keyword evidence="3" id="KW-0010">Activator</keyword>
<dbReference type="Pfam" id="PF02311">
    <property type="entry name" value="AraC_binding"/>
    <property type="match status" value="1"/>
</dbReference>
<accession>A0A7W8GIS7</accession>
<name>A0A7W8GIS7_9DEIO</name>
<dbReference type="RefSeq" id="WP_184032050.1">
    <property type="nucleotide sequence ID" value="NZ_JACHFN010000026.1"/>
</dbReference>
<keyword evidence="4" id="KW-0804">Transcription</keyword>
<dbReference type="EMBL" id="JACHFN010000026">
    <property type="protein sequence ID" value="MBB5236310.1"/>
    <property type="molecule type" value="Genomic_DNA"/>
</dbReference>
<protein>
    <submittedName>
        <fullName evidence="6">AraC-like DNA-binding protein</fullName>
    </submittedName>
</protein>
<dbReference type="SUPFAM" id="SSF51215">
    <property type="entry name" value="Regulatory protein AraC"/>
    <property type="match status" value="1"/>
</dbReference>